<evidence type="ECO:0000313" key="2">
    <source>
        <dbReference type="Proteomes" id="UP001500751"/>
    </source>
</evidence>
<name>A0ABP5H3E5_9ACTN</name>
<dbReference type="RefSeq" id="WP_344671569.1">
    <property type="nucleotide sequence ID" value="NZ_BAAAQN010000086.1"/>
</dbReference>
<sequence>MTTKTTHKRITVSFPADLADRIERSAGGNVTAYLNRAAAAQVRRDEIAAAVTTLAAYDVLMPEGIGDAA</sequence>
<dbReference type="Proteomes" id="UP001500751">
    <property type="component" value="Unassembled WGS sequence"/>
</dbReference>
<comment type="caution">
    <text evidence="1">The sequence shown here is derived from an EMBL/GenBank/DDBJ whole genome shotgun (WGS) entry which is preliminary data.</text>
</comment>
<proteinExistence type="predicted"/>
<evidence type="ECO:0000313" key="1">
    <source>
        <dbReference type="EMBL" id="GAA2062068.1"/>
    </source>
</evidence>
<protein>
    <submittedName>
        <fullName evidence="1">Uncharacterized protein</fullName>
    </submittedName>
</protein>
<organism evidence="1 2">
    <name type="scientific">Catenulispora yoronensis</name>
    <dbReference type="NCBI Taxonomy" id="450799"/>
    <lineage>
        <taxon>Bacteria</taxon>
        <taxon>Bacillati</taxon>
        <taxon>Actinomycetota</taxon>
        <taxon>Actinomycetes</taxon>
        <taxon>Catenulisporales</taxon>
        <taxon>Catenulisporaceae</taxon>
        <taxon>Catenulispora</taxon>
    </lineage>
</organism>
<reference evidence="2" key="1">
    <citation type="journal article" date="2019" name="Int. J. Syst. Evol. Microbiol.">
        <title>The Global Catalogue of Microorganisms (GCM) 10K type strain sequencing project: providing services to taxonomists for standard genome sequencing and annotation.</title>
        <authorList>
            <consortium name="The Broad Institute Genomics Platform"/>
            <consortium name="The Broad Institute Genome Sequencing Center for Infectious Disease"/>
            <person name="Wu L."/>
            <person name="Ma J."/>
        </authorList>
    </citation>
    <scope>NUCLEOTIDE SEQUENCE [LARGE SCALE GENOMIC DNA]</scope>
    <source>
        <strain evidence="2">JCM 16014</strain>
    </source>
</reference>
<gene>
    <name evidence="1" type="ORF">GCM10009839_86450</name>
</gene>
<keyword evidence="2" id="KW-1185">Reference proteome</keyword>
<accession>A0ABP5H3E5</accession>
<dbReference type="EMBL" id="BAAAQN010000086">
    <property type="protein sequence ID" value="GAA2062068.1"/>
    <property type="molecule type" value="Genomic_DNA"/>
</dbReference>